<dbReference type="Proteomes" id="UP000571701">
    <property type="component" value="Unassembled WGS sequence"/>
</dbReference>
<dbReference type="Gene3D" id="3.40.50.1360">
    <property type="match status" value="1"/>
</dbReference>
<dbReference type="Gene3D" id="1.10.10.10">
    <property type="entry name" value="Winged helix-like DNA-binding domain superfamily/Winged helix DNA-binding domain"/>
    <property type="match status" value="1"/>
</dbReference>
<dbReference type="SMART" id="SM01134">
    <property type="entry name" value="DeoRC"/>
    <property type="match status" value="1"/>
</dbReference>
<accession>A0A7W2FS01</accession>
<dbReference type="PROSITE" id="PS00894">
    <property type="entry name" value="HTH_DEOR_1"/>
    <property type="match status" value="1"/>
</dbReference>
<dbReference type="InterPro" id="IPR014036">
    <property type="entry name" value="DeoR-like_C"/>
</dbReference>
<dbReference type="GO" id="GO:0003700">
    <property type="term" value="F:DNA-binding transcription factor activity"/>
    <property type="evidence" value="ECO:0007669"/>
    <property type="project" value="InterPro"/>
</dbReference>
<dbReference type="Pfam" id="PF08220">
    <property type="entry name" value="HTH_DeoR"/>
    <property type="match status" value="1"/>
</dbReference>
<dbReference type="EMBL" id="JACFYF010000007">
    <property type="protein sequence ID" value="MBA5763203.1"/>
    <property type="molecule type" value="Genomic_DNA"/>
</dbReference>
<protein>
    <submittedName>
        <fullName evidence="5">DeoR/GlpR transcriptional regulator</fullName>
    </submittedName>
</protein>
<sequence length="254" mass="27955">MRTTSERRESILSKLREFGSVSVIQLSDEYGVSKVTVRNDLDSLENKGLLIRSHGGAMQKTTTTNESVNSVKGNLHVNEKKAIAKAGVSYIENGDSLIIGAGTTTEQLVRLLEEFDSLFVITNGLNILLAMPRNENISIVSTGGSLHQNSMSFYGSLAEESIEKYHVNKMIVGIDGLNIEAGITTHSEHEARFYKAMLKATDKCIVLADSSKLSKVSVHKIMPCSDIDVLITDKNISDEYREYLESLNIELIIA</sequence>
<dbReference type="SUPFAM" id="SSF100950">
    <property type="entry name" value="NagB/RpiA/CoA transferase-like"/>
    <property type="match status" value="1"/>
</dbReference>
<dbReference type="PRINTS" id="PR00037">
    <property type="entry name" value="HTHLACR"/>
</dbReference>
<dbReference type="InterPro" id="IPR036388">
    <property type="entry name" value="WH-like_DNA-bd_sf"/>
</dbReference>
<keyword evidence="2" id="KW-0238">DNA-binding</keyword>
<dbReference type="InterPro" id="IPR037171">
    <property type="entry name" value="NagB/RpiA_transferase-like"/>
</dbReference>
<proteinExistence type="predicted"/>
<comment type="caution">
    <text evidence="5">The sequence shown here is derived from an EMBL/GenBank/DDBJ whole genome shotgun (WGS) entry which is preliminary data.</text>
</comment>
<keyword evidence="1" id="KW-0805">Transcription regulation</keyword>
<evidence type="ECO:0000259" key="4">
    <source>
        <dbReference type="PROSITE" id="PS51000"/>
    </source>
</evidence>
<dbReference type="AlphaFoldDB" id="A0A7W2FS01"/>
<gene>
    <name evidence="5" type="ORF">H2O73_12645</name>
</gene>
<organism evidence="5 6">
    <name type="scientific">Vibrio marinisediminis</name>
    <dbReference type="NCBI Taxonomy" id="2758441"/>
    <lineage>
        <taxon>Bacteria</taxon>
        <taxon>Pseudomonadati</taxon>
        <taxon>Pseudomonadota</taxon>
        <taxon>Gammaproteobacteria</taxon>
        <taxon>Vibrionales</taxon>
        <taxon>Vibrionaceae</taxon>
        <taxon>Vibrio</taxon>
    </lineage>
</organism>
<dbReference type="SMART" id="SM00420">
    <property type="entry name" value="HTH_DEOR"/>
    <property type="match status" value="1"/>
</dbReference>
<dbReference type="InterPro" id="IPR036390">
    <property type="entry name" value="WH_DNA-bd_sf"/>
</dbReference>
<evidence type="ECO:0000256" key="1">
    <source>
        <dbReference type="ARBA" id="ARBA00023015"/>
    </source>
</evidence>
<dbReference type="PROSITE" id="PS51000">
    <property type="entry name" value="HTH_DEOR_2"/>
    <property type="match status" value="1"/>
</dbReference>
<reference evidence="5 6" key="1">
    <citation type="submission" date="2020-07" db="EMBL/GenBank/DDBJ databases">
        <title>Vibrio marinisediminis sp. nov., isolated from marine sediment.</title>
        <authorList>
            <person name="Ji X."/>
        </authorList>
    </citation>
    <scope>NUCLEOTIDE SEQUENCE [LARGE SCALE GENOMIC DNA]</scope>
    <source>
        <strain evidence="5 6">404</strain>
    </source>
</reference>
<feature type="domain" description="HTH deoR-type" evidence="4">
    <location>
        <begin position="4"/>
        <end position="59"/>
    </location>
</feature>
<keyword evidence="3" id="KW-0804">Transcription</keyword>
<evidence type="ECO:0000313" key="5">
    <source>
        <dbReference type="EMBL" id="MBA5763203.1"/>
    </source>
</evidence>
<keyword evidence="6" id="KW-1185">Reference proteome</keyword>
<evidence type="ECO:0000256" key="2">
    <source>
        <dbReference type="ARBA" id="ARBA00023125"/>
    </source>
</evidence>
<evidence type="ECO:0000256" key="3">
    <source>
        <dbReference type="ARBA" id="ARBA00023163"/>
    </source>
</evidence>
<dbReference type="PANTHER" id="PTHR30363">
    <property type="entry name" value="HTH-TYPE TRANSCRIPTIONAL REGULATOR SRLR-RELATED"/>
    <property type="match status" value="1"/>
</dbReference>
<dbReference type="InterPro" id="IPR001034">
    <property type="entry name" value="DeoR_HTH"/>
</dbReference>
<dbReference type="PANTHER" id="PTHR30363:SF44">
    <property type="entry name" value="AGA OPERON TRANSCRIPTIONAL REPRESSOR-RELATED"/>
    <property type="match status" value="1"/>
</dbReference>
<evidence type="ECO:0000313" key="6">
    <source>
        <dbReference type="Proteomes" id="UP000571701"/>
    </source>
</evidence>
<dbReference type="InterPro" id="IPR018356">
    <property type="entry name" value="Tscrpt_reg_HTH_DeoR_CS"/>
</dbReference>
<dbReference type="Pfam" id="PF00455">
    <property type="entry name" value="DeoRC"/>
    <property type="match status" value="1"/>
</dbReference>
<dbReference type="InterPro" id="IPR050313">
    <property type="entry name" value="Carb_Metab_HTH_regulators"/>
</dbReference>
<dbReference type="SUPFAM" id="SSF46785">
    <property type="entry name" value="Winged helix' DNA-binding domain"/>
    <property type="match status" value="1"/>
</dbReference>
<name>A0A7W2FS01_9VIBR</name>
<dbReference type="GO" id="GO:0003677">
    <property type="term" value="F:DNA binding"/>
    <property type="evidence" value="ECO:0007669"/>
    <property type="project" value="UniProtKB-KW"/>
</dbReference>